<dbReference type="OMA" id="LNKWEDS"/>
<feature type="transmembrane region" description="Helical" evidence="6">
    <location>
        <begin position="172"/>
        <end position="193"/>
    </location>
</feature>
<dbReference type="Pfam" id="PF01554">
    <property type="entry name" value="MatE"/>
    <property type="match status" value="2"/>
</dbReference>
<evidence type="ECO:0000256" key="5">
    <source>
        <dbReference type="ARBA" id="ARBA00023136"/>
    </source>
</evidence>
<keyword evidence="3 6" id="KW-0812">Transmembrane</keyword>
<accession>A0A9R0XED1</accession>
<keyword evidence="4 6" id="KW-1133">Transmembrane helix</keyword>
<comment type="subcellular location">
    <subcellularLocation>
        <location evidence="1">Membrane</location>
        <topology evidence="1">Multi-pass membrane protein</topology>
    </subcellularLocation>
</comment>
<dbReference type="Gramene" id="TRITD5Bv1G173900.6">
    <property type="protein sequence ID" value="TRITD5Bv1G173900.6"/>
    <property type="gene ID" value="TRITD5Bv1G173900"/>
</dbReference>
<evidence type="ECO:0000256" key="3">
    <source>
        <dbReference type="ARBA" id="ARBA00022692"/>
    </source>
</evidence>
<keyword evidence="9" id="KW-1185">Reference proteome</keyword>
<dbReference type="GO" id="GO:0016020">
    <property type="term" value="C:membrane"/>
    <property type="evidence" value="ECO:0007669"/>
    <property type="project" value="UniProtKB-SubCell"/>
</dbReference>
<dbReference type="GO" id="GO:0015297">
    <property type="term" value="F:antiporter activity"/>
    <property type="evidence" value="ECO:0007669"/>
    <property type="project" value="InterPro"/>
</dbReference>
<feature type="compositionally biased region" description="Basic and acidic residues" evidence="7">
    <location>
        <begin position="481"/>
        <end position="498"/>
    </location>
</feature>
<feature type="transmembrane region" description="Helical" evidence="6">
    <location>
        <begin position="233"/>
        <end position="258"/>
    </location>
</feature>
<feature type="transmembrane region" description="Helical" evidence="6">
    <location>
        <begin position="143"/>
        <end position="166"/>
    </location>
</feature>
<evidence type="ECO:0000256" key="4">
    <source>
        <dbReference type="ARBA" id="ARBA00022989"/>
    </source>
</evidence>
<comment type="similarity">
    <text evidence="2 6">Belongs to the multi antimicrobial extrusion (MATE) (TC 2.A.66.1) family.</text>
</comment>
<dbReference type="GO" id="GO:0042910">
    <property type="term" value="F:xenobiotic transmembrane transporter activity"/>
    <property type="evidence" value="ECO:0007669"/>
    <property type="project" value="InterPro"/>
</dbReference>
<feature type="transmembrane region" description="Helical" evidence="6">
    <location>
        <begin position="316"/>
        <end position="336"/>
    </location>
</feature>
<comment type="caution">
    <text evidence="6">Lacks conserved residue(s) required for the propagation of feature annotation.</text>
</comment>
<feature type="transmembrane region" description="Helical" evidence="6">
    <location>
        <begin position="356"/>
        <end position="381"/>
    </location>
</feature>
<dbReference type="AlphaFoldDB" id="A0A9R0XED1"/>
<evidence type="ECO:0000313" key="9">
    <source>
        <dbReference type="Proteomes" id="UP000324705"/>
    </source>
</evidence>
<dbReference type="EMBL" id="LT934120">
    <property type="protein sequence ID" value="VAI35139.1"/>
    <property type="molecule type" value="Genomic_DNA"/>
</dbReference>
<feature type="transmembrane region" description="Helical" evidence="6">
    <location>
        <begin position="63"/>
        <end position="85"/>
    </location>
</feature>
<evidence type="ECO:0000313" key="8">
    <source>
        <dbReference type="EMBL" id="VAI35139.1"/>
    </source>
</evidence>
<feature type="transmembrane region" description="Helical" evidence="6">
    <location>
        <begin position="205"/>
        <end position="227"/>
    </location>
</feature>
<evidence type="ECO:0000256" key="7">
    <source>
        <dbReference type="SAM" id="MobiDB-lite"/>
    </source>
</evidence>
<evidence type="ECO:0000256" key="1">
    <source>
        <dbReference type="ARBA" id="ARBA00004141"/>
    </source>
</evidence>
<evidence type="ECO:0000256" key="2">
    <source>
        <dbReference type="ARBA" id="ARBA00010199"/>
    </source>
</evidence>
<feature type="transmembrane region" description="Helical" evidence="6">
    <location>
        <begin position="288"/>
        <end position="309"/>
    </location>
</feature>
<feature type="region of interest" description="Disordered" evidence="7">
    <location>
        <begin position="481"/>
        <end position="505"/>
    </location>
</feature>
<dbReference type="GO" id="GO:1990961">
    <property type="term" value="P:xenobiotic detoxification by transmembrane export across the plasma membrane"/>
    <property type="evidence" value="ECO:0007669"/>
    <property type="project" value="InterPro"/>
</dbReference>
<dbReference type="InterPro" id="IPR002528">
    <property type="entry name" value="MATE_fam"/>
</dbReference>
<dbReference type="PANTHER" id="PTHR11206">
    <property type="entry name" value="MULTIDRUG RESISTANCE PROTEIN"/>
    <property type="match status" value="1"/>
</dbReference>
<proteinExistence type="inferred from homology"/>
<evidence type="ECO:0000256" key="6">
    <source>
        <dbReference type="RuleBase" id="RU004914"/>
    </source>
</evidence>
<feature type="transmembrane region" description="Helical" evidence="6">
    <location>
        <begin position="105"/>
        <end position="122"/>
    </location>
</feature>
<dbReference type="InterPro" id="IPR045069">
    <property type="entry name" value="MATE_euk"/>
</dbReference>
<dbReference type="NCBIfam" id="TIGR00797">
    <property type="entry name" value="matE"/>
    <property type="match status" value="1"/>
</dbReference>
<organism evidence="8 9">
    <name type="scientific">Triticum turgidum subsp. durum</name>
    <name type="common">Durum wheat</name>
    <name type="synonym">Triticum durum</name>
    <dbReference type="NCBI Taxonomy" id="4567"/>
    <lineage>
        <taxon>Eukaryota</taxon>
        <taxon>Viridiplantae</taxon>
        <taxon>Streptophyta</taxon>
        <taxon>Embryophyta</taxon>
        <taxon>Tracheophyta</taxon>
        <taxon>Spermatophyta</taxon>
        <taxon>Magnoliopsida</taxon>
        <taxon>Liliopsida</taxon>
        <taxon>Poales</taxon>
        <taxon>Poaceae</taxon>
        <taxon>BOP clade</taxon>
        <taxon>Pooideae</taxon>
        <taxon>Triticodae</taxon>
        <taxon>Triticeae</taxon>
        <taxon>Triticinae</taxon>
        <taxon>Triticum</taxon>
    </lineage>
</organism>
<keyword evidence="5 6" id="KW-0472">Membrane</keyword>
<sequence>MAADSKLQSPLLPPPAGSEGGGDDEGHGAASKRLESILSDESVPWARRMCAATAVEMRMLVRLAAPAVLVYMINYLMSMSTQIFSGHLGTLELAAASLGNTGIQVFAYGLMLGMGSAVETLCGQAYGANKFDMLGIYMQRSTVLLMATGIPLAVLYAFSRPILILLGESPEIASAAAIFVYGLIPQIFAYAANFPIQKFMQAQSIMAPSAYISTATLAVHLVLSYLVVYKFGLGLLGASLMLSISWWIIVIGQFVYIVTSSRCRLTWTGFSLQAFSGLPEFFKLSLASAIMLCLETWYFQILVLIAGLLKDPEMALASLSVCMTISGWVFMISVGFNAAASVRVSNELGAGNPKSAAFSVVVVTVLSFILAAIISIVILFFRDYISYIYTGGDDVAAAVSKLTPLLAITLILNGIQPVLSGWPWGVGGKRSSPTSTSAATTSSASLLAASSASTSTLVRRHMERHDWRHLYADRDPGVGYREDRLEQRGGRSEEKIEQVGRQQDASISRPRMKRWILYMINRNVVRSQVDLPKMCKVHLFIVQFTIEIPYFRSAIPASQAR</sequence>
<feature type="region of interest" description="Disordered" evidence="7">
    <location>
        <begin position="1"/>
        <end position="29"/>
    </location>
</feature>
<dbReference type="Proteomes" id="UP000324705">
    <property type="component" value="Chromosome 5B"/>
</dbReference>
<name>A0A9R0XED1_TRITD</name>
<reference evidence="8 9" key="1">
    <citation type="submission" date="2017-09" db="EMBL/GenBank/DDBJ databases">
        <authorList>
            <consortium name="International Durum Wheat Genome Sequencing Consortium (IDWGSC)"/>
            <person name="Milanesi L."/>
        </authorList>
    </citation>
    <scope>NUCLEOTIDE SEQUENCE [LARGE SCALE GENOMIC DNA]</scope>
    <source>
        <strain evidence="9">cv. Svevo</strain>
    </source>
</reference>
<gene>
    <name evidence="8" type="ORF">TRITD_5Bv1G173900</name>
</gene>
<protein>
    <recommendedName>
        <fullName evidence="6">Protein DETOXIFICATION</fullName>
    </recommendedName>
    <alternativeName>
        <fullName evidence="6">Multidrug and toxic compound extrusion protein</fullName>
    </alternativeName>
</protein>
<dbReference type="CDD" id="cd13132">
    <property type="entry name" value="MATE_eukaryotic"/>
    <property type="match status" value="1"/>
</dbReference>